<evidence type="ECO:0000256" key="16">
    <source>
        <dbReference type="ARBA" id="ARBA00023242"/>
    </source>
</evidence>
<reference evidence="20 21" key="1">
    <citation type="submission" date="2021-02" db="EMBL/GenBank/DDBJ databases">
        <title>Safari Cat Assemblies.</title>
        <authorList>
            <person name="Bredemeyer K.R."/>
            <person name="Murphy W.J."/>
        </authorList>
    </citation>
    <scope>NUCLEOTIDE SEQUENCE [LARGE SCALE GENOMIC DNA]</scope>
</reference>
<keyword evidence="21" id="KW-1185">Reference proteome</keyword>
<dbReference type="PROSITE" id="PS00859">
    <property type="entry name" value="GTP_CYCLOHYDROL_1_1"/>
    <property type="match status" value="1"/>
</dbReference>
<evidence type="ECO:0000256" key="4">
    <source>
        <dbReference type="ARBA" id="ARBA00005080"/>
    </source>
</evidence>
<evidence type="ECO:0000256" key="18">
    <source>
        <dbReference type="SAM" id="MobiDB-lite"/>
    </source>
</evidence>
<dbReference type="Proteomes" id="UP000823872">
    <property type="component" value="Chromosome B3"/>
</dbReference>
<dbReference type="GeneTree" id="ENSGT00390000013481"/>
<dbReference type="PANTHER" id="PTHR11109">
    <property type="entry name" value="GTP CYCLOHYDROLASE I"/>
    <property type="match status" value="1"/>
</dbReference>
<dbReference type="Gene3D" id="1.10.286.10">
    <property type="match status" value="1"/>
</dbReference>
<evidence type="ECO:0000313" key="20">
    <source>
        <dbReference type="Ensembl" id="ENSFCTP00005041340.1"/>
    </source>
</evidence>
<evidence type="ECO:0000256" key="2">
    <source>
        <dbReference type="ARBA" id="ARBA00004123"/>
    </source>
</evidence>
<dbReference type="InterPro" id="IPR043133">
    <property type="entry name" value="GTP-CH-I_C/QueF"/>
</dbReference>
<comment type="pathway">
    <text evidence="4">Cofactor biosynthesis; 7,8-dihydroneopterin triphosphate biosynthesis; 7,8-dihydroneopterin triphosphate from GTP: step 1/1.</text>
</comment>
<dbReference type="InterPro" id="IPR020602">
    <property type="entry name" value="GTP_CycHdrlase_I_dom"/>
</dbReference>
<evidence type="ECO:0000256" key="14">
    <source>
        <dbReference type="ARBA" id="ARBA00023007"/>
    </source>
</evidence>
<evidence type="ECO:0000256" key="17">
    <source>
        <dbReference type="ARBA" id="ARBA00030854"/>
    </source>
</evidence>
<evidence type="ECO:0000256" key="15">
    <source>
        <dbReference type="ARBA" id="ARBA00023134"/>
    </source>
</evidence>
<evidence type="ECO:0000256" key="6">
    <source>
        <dbReference type="ARBA" id="ARBA00012715"/>
    </source>
</evidence>
<evidence type="ECO:0000256" key="9">
    <source>
        <dbReference type="ARBA" id="ARBA00022533"/>
    </source>
</evidence>
<evidence type="ECO:0000259" key="19">
    <source>
        <dbReference type="Pfam" id="PF01227"/>
    </source>
</evidence>
<dbReference type="EC" id="3.5.4.16" evidence="6"/>
<comment type="catalytic activity">
    <reaction evidence="1">
        <text>GTP + H2O = 7,8-dihydroneopterin 3'-triphosphate + formate + H(+)</text>
        <dbReference type="Rhea" id="RHEA:17473"/>
        <dbReference type="ChEBI" id="CHEBI:15377"/>
        <dbReference type="ChEBI" id="CHEBI:15378"/>
        <dbReference type="ChEBI" id="CHEBI:15740"/>
        <dbReference type="ChEBI" id="CHEBI:37565"/>
        <dbReference type="ChEBI" id="CHEBI:58462"/>
        <dbReference type="EC" id="3.5.4.16"/>
    </reaction>
</comment>
<feature type="compositionally biased region" description="Pro residues" evidence="18">
    <location>
        <begin position="1"/>
        <end position="18"/>
    </location>
</feature>
<evidence type="ECO:0000256" key="13">
    <source>
        <dbReference type="ARBA" id="ARBA00022833"/>
    </source>
</evidence>
<reference evidence="20" key="3">
    <citation type="submission" date="2025-09" db="UniProtKB">
        <authorList>
            <consortium name="Ensembl"/>
        </authorList>
    </citation>
    <scope>IDENTIFICATION</scope>
    <source>
        <strain evidence="20">breed Abyssinian</strain>
    </source>
</reference>
<keyword evidence="10" id="KW-0479">Metal-binding</keyword>
<keyword evidence="11" id="KW-0547">Nucleotide-binding</keyword>
<evidence type="ECO:0000256" key="12">
    <source>
        <dbReference type="ARBA" id="ARBA00022801"/>
    </source>
</evidence>
<feature type="region of interest" description="Disordered" evidence="18">
    <location>
        <begin position="1"/>
        <end position="80"/>
    </location>
</feature>
<feature type="domain" description="GTP cyclohydrolase I" evidence="19">
    <location>
        <begin position="207"/>
        <end position="305"/>
    </location>
</feature>
<gene>
    <name evidence="20" type="primary">GCH1</name>
</gene>
<accession>A0ABI7Z2N6</accession>
<evidence type="ECO:0000256" key="3">
    <source>
        <dbReference type="ARBA" id="ARBA00004496"/>
    </source>
</evidence>
<dbReference type="Pfam" id="PF01227">
    <property type="entry name" value="GTP_cyclohydroI"/>
    <property type="match status" value="1"/>
</dbReference>
<comment type="subcellular location">
    <subcellularLocation>
        <location evidence="3">Cytoplasm</location>
    </subcellularLocation>
    <subcellularLocation>
        <location evidence="2">Nucleus</location>
    </subcellularLocation>
</comment>
<evidence type="ECO:0000256" key="10">
    <source>
        <dbReference type="ARBA" id="ARBA00022723"/>
    </source>
</evidence>
<keyword evidence="12" id="KW-0378">Hydrolase</keyword>
<reference evidence="20" key="2">
    <citation type="submission" date="2025-08" db="UniProtKB">
        <authorList>
            <consortium name="Ensembl"/>
        </authorList>
    </citation>
    <scope>IDENTIFICATION</scope>
    <source>
        <strain evidence="20">breed Abyssinian</strain>
    </source>
</reference>
<keyword evidence="9" id="KW-0021">Allosteric enzyme</keyword>
<evidence type="ECO:0000256" key="11">
    <source>
        <dbReference type="ARBA" id="ARBA00022741"/>
    </source>
</evidence>
<feature type="region of interest" description="Disordered" evidence="18">
    <location>
        <begin position="121"/>
        <end position="201"/>
    </location>
</feature>
<name>A0ABI7Z2N6_FELCA</name>
<proteinExistence type="inferred from homology"/>
<keyword evidence="8" id="KW-0963">Cytoplasm</keyword>
<keyword evidence="15" id="KW-0342">GTP-binding</keyword>
<evidence type="ECO:0000256" key="8">
    <source>
        <dbReference type="ARBA" id="ARBA00022490"/>
    </source>
</evidence>
<dbReference type="PANTHER" id="PTHR11109:SF11">
    <property type="entry name" value="GTP CYCLOHYDROLASE 1"/>
    <property type="match status" value="1"/>
</dbReference>
<evidence type="ECO:0000256" key="1">
    <source>
        <dbReference type="ARBA" id="ARBA00001052"/>
    </source>
</evidence>
<dbReference type="InterPro" id="IPR018234">
    <property type="entry name" value="GTP_CycHdrlase_I_CS"/>
</dbReference>
<dbReference type="InterPro" id="IPR001474">
    <property type="entry name" value="GTP_CycHdrlase_I"/>
</dbReference>
<evidence type="ECO:0000256" key="5">
    <source>
        <dbReference type="ARBA" id="ARBA00008085"/>
    </source>
</evidence>
<organism evidence="20 21">
    <name type="scientific">Felis catus</name>
    <name type="common">Cat</name>
    <name type="synonym">Felis silvestris catus</name>
    <dbReference type="NCBI Taxonomy" id="9685"/>
    <lineage>
        <taxon>Eukaryota</taxon>
        <taxon>Metazoa</taxon>
        <taxon>Chordata</taxon>
        <taxon>Craniata</taxon>
        <taxon>Vertebrata</taxon>
        <taxon>Euteleostomi</taxon>
        <taxon>Mammalia</taxon>
        <taxon>Eutheria</taxon>
        <taxon>Laurasiatheria</taxon>
        <taxon>Carnivora</taxon>
        <taxon>Feliformia</taxon>
        <taxon>Felidae</taxon>
        <taxon>Felinae</taxon>
        <taxon>Felis</taxon>
    </lineage>
</organism>
<sequence>MQPPPPGWRGSAPLPPAAAFPELAGSSPACAQPAGPPPLGRGAEDRRGGGASAVTRVGSGQWERFAAPPEPPAHKKEAPQRSLALSCPWLEECYRLVAYFPQVIPATAYCLRPPVQFTCSPRRVPESLRSGSGRSMEKGPVRAPAKPRGARCSNGFPEGESPRPGPSGPAEKPPRPETKSVQPADGWKGERPRSEEDNELNLPNLAAAYSSILRSLGEDPQRQGLLKTPWRAATAMQFFTKGYQETISDVLNDAIFDEDHDEMVIVKDIDMFSMCEHHLVPFVGKVHIGYLPNKQVLGLSKLARYPLVNQGLEADCQKVTSSLTLRHNTCVIHLISSLHGSILSSHVITRGGRTNTATSLINSAGLLRSLCVLRLHIICEDMVLK</sequence>
<protein>
    <recommendedName>
        <fullName evidence="7">GTP cyclohydrolase 1</fullName>
        <ecNumber evidence="6">3.5.4.16</ecNumber>
    </recommendedName>
    <alternativeName>
        <fullName evidence="17">GTP cyclohydrolase I</fullName>
    </alternativeName>
</protein>
<dbReference type="Ensembl" id="ENSFCTT00005056112.1">
    <property type="protein sequence ID" value="ENSFCTP00005041340.1"/>
    <property type="gene ID" value="ENSFCTG00005019434.1"/>
</dbReference>
<keyword evidence="14" id="KW-0783">Tetrahydrobiopterin biosynthesis</keyword>
<dbReference type="Gene3D" id="3.30.1130.10">
    <property type="match status" value="1"/>
</dbReference>
<evidence type="ECO:0000256" key="7">
    <source>
        <dbReference type="ARBA" id="ARBA00017272"/>
    </source>
</evidence>
<keyword evidence="16" id="KW-0539">Nucleus</keyword>
<keyword evidence="13" id="KW-0862">Zinc</keyword>
<dbReference type="SUPFAM" id="SSF55620">
    <property type="entry name" value="Tetrahydrobiopterin biosynthesis enzymes-like"/>
    <property type="match status" value="1"/>
</dbReference>
<comment type="similarity">
    <text evidence="5">Belongs to the GTP cyclohydrolase I family.</text>
</comment>
<dbReference type="InterPro" id="IPR043134">
    <property type="entry name" value="GTP-CH-I_N"/>
</dbReference>
<evidence type="ECO:0000313" key="21">
    <source>
        <dbReference type="Proteomes" id="UP000823872"/>
    </source>
</evidence>